<evidence type="ECO:0000259" key="7">
    <source>
        <dbReference type="PROSITE" id="PS50940"/>
    </source>
</evidence>
<dbReference type="AlphaFoldDB" id="A0A9D4GRP4"/>
<dbReference type="InterPro" id="IPR002557">
    <property type="entry name" value="Chitin-bd_dom"/>
</dbReference>
<evidence type="ECO:0000256" key="4">
    <source>
        <dbReference type="ARBA" id="ARBA00023157"/>
    </source>
</evidence>
<dbReference type="GO" id="GO:0005576">
    <property type="term" value="C:extracellular region"/>
    <property type="evidence" value="ECO:0007669"/>
    <property type="project" value="InterPro"/>
</dbReference>
<evidence type="ECO:0000256" key="2">
    <source>
        <dbReference type="ARBA" id="ARBA00022729"/>
    </source>
</evidence>
<feature type="domain" description="Chitin-binding type-2" evidence="7">
    <location>
        <begin position="102"/>
        <end position="165"/>
    </location>
</feature>
<feature type="chain" id="PRO_5039308641" description="Chitin-binding type-2 domain-containing protein" evidence="6">
    <location>
        <begin position="24"/>
        <end position="262"/>
    </location>
</feature>
<sequence>MPYEYTCISVFLSVAVLISAAFANNLQCNTNGDYQIIPKADCMGFYICVWGSPVEMPPCPAGTRFSATVNACVHKGSDLDDCIPDSGVTATPVTTTGPLSVEERCAMFGGIIAHPTECQAYYNCSVWYQYIPRLLEQHMVECPYPQLFNADSEQCEHFENVTCGSRKEFKDACDYRQNQCAAAHCIPCNVRFGNCVGKPDGLAPHEAKLWSPFYVVCYKERAVEHNRCPQDAGGRTQLFHPVLIQCVPLEMIPQKYGGSMPA</sequence>
<dbReference type="GO" id="GO:0008061">
    <property type="term" value="F:chitin binding"/>
    <property type="evidence" value="ECO:0007669"/>
    <property type="project" value="UniProtKB-KW"/>
</dbReference>
<name>A0A9D4GRP4_DREPO</name>
<dbReference type="PANTHER" id="PTHR23301:SF0">
    <property type="entry name" value="CHITIN-BINDING TYPE-2 DOMAIN-CONTAINING PROTEIN-RELATED"/>
    <property type="match status" value="1"/>
</dbReference>
<feature type="domain" description="Chitin-binding type-2" evidence="7">
    <location>
        <begin position="25"/>
        <end position="84"/>
    </location>
</feature>
<dbReference type="InterPro" id="IPR051940">
    <property type="entry name" value="Chitin_bind-dev_reg"/>
</dbReference>
<evidence type="ECO:0000256" key="1">
    <source>
        <dbReference type="ARBA" id="ARBA00022669"/>
    </source>
</evidence>
<dbReference type="Pfam" id="PF01607">
    <property type="entry name" value="CBM_14"/>
    <property type="match status" value="2"/>
</dbReference>
<accession>A0A9D4GRP4</accession>
<dbReference type="OrthoDB" id="6020543at2759"/>
<protein>
    <recommendedName>
        <fullName evidence="7">Chitin-binding type-2 domain-containing protein</fullName>
    </recommendedName>
</protein>
<keyword evidence="4" id="KW-1015">Disulfide bond</keyword>
<evidence type="ECO:0000256" key="6">
    <source>
        <dbReference type="SAM" id="SignalP"/>
    </source>
</evidence>
<evidence type="ECO:0000256" key="5">
    <source>
        <dbReference type="ARBA" id="ARBA00023180"/>
    </source>
</evidence>
<organism evidence="8 9">
    <name type="scientific">Dreissena polymorpha</name>
    <name type="common">Zebra mussel</name>
    <name type="synonym">Mytilus polymorpha</name>
    <dbReference type="NCBI Taxonomy" id="45954"/>
    <lineage>
        <taxon>Eukaryota</taxon>
        <taxon>Metazoa</taxon>
        <taxon>Spiralia</taxon>
        <taxon>Lophotrochozoa</taxon>
        <taxon>Mollusca</taxon>
        <taxon>Bivalvia</taxon>
        <taxon>Autobranchia</taxon>
        <taxon>Heteroconchia</taxon>
        <taxon>Euheterodonta</taxon>
        <taxon>Imparidentia</taxon>
        <taxon>Neoheterodontei</taxon>
        <taxon>Myida</taxon>
        <taxon>Dreissenoidea</taxon>
        <taxon>Dreissenidae</taxon>
        <taxon>Dreissena</taxon>
    </lineage>
</organism>
<evidence type="ECO:0000313" key="8">
    <source>
        <dbReference type="EMBL" id="KAH3820304.1"/>
    </source>
</evidence>
<proteinExistence type="predicted"/>
<dbReference type="SUPFAM" id="SSF57625">
    <property type="entry name" value="Invertebrate chitin-binding proteins"/>
    <property type="match status" value="2"/>
</dbReference>
<evidence type="ECO:0000313" key="9">
    <source>
        <dbReference type="Proteomes" id="UP000828390"/>
    </source>
</evidence>
<keyword evidence="1" id="KW-0147">Chitin-binding</keyword>
<reference evidence="8" key="2">
    <citation type="submission" date="2020-11" db="EMBL/GenBank/DDBJ databases">
        <authorList>
            <person name="McCartney M.A."/>
            <person name="Auch B."/>
            <person name="Kono T."/>
            <person name="Mallez S."/>
            <person name="Becker A."/>
            <person name="Gohl D.M."/>
            <person name="Silverstein K.A.T."/>
            <person name="Koren S."/>
            <person name="Bechman K.B."/>
            <person name="Herman A."/>
            <person name="Abrahante J.E."/>
            <person name="Garbe J."/>
        </authorList>
    </citation>
    <scope>NUCLEOTIDE SEQUENCE</scope>
    <source>
        <strain evidence="8">Duluth1</strain>
        <tissue evidence="8">Whole animal</tissue>
    </source>
</reference>
<dbReference type="SMART" id="SM00494">
    <property type="entry name" value="ChtBD2"/>
    <property type="match status" value="2"/>
</dbReference>
<dbReference type="PROSITE" id="PS50940">
    <property type="entry name" value="CHIT_BIND_II"/>
    <property type="match status" value="2"/>
</dbReference>
<dbReference type="Proteomes" id="UP000828390">
    <property type="component" value="Unassembled WGS sequence"/>
</dbReference>
<gene>
    <name evidence="8" type="ORF">DPMN_122050</name>
</gene>
<dbReference type="InterPro" id="IPR036508">
    <property type="entry name" value="Chitin-bd_dom_sf"/>
</dbReference>
<dbReference type="Gene3D" id="2.170.140.10">
    <property type="entry name" value="Chitin binding domain"/>
    <property type="match status" value="2"/>
</dbReference>
<keyword evidence="5" id="KW-0325">Glycoprotein</keyword>
<evidence type="ECO:0000256" key="3">
    <source>
        <dbReference type="ARBA" id="ARBA00022737"/>
    </source>
</evidence>
<reference evidence="8" key="1">
    <citation type="journal article" date="2019" name="bioRxiv">
        <title>The Genome of the Zebra Mussel, Dreissena polymorpha: A Resource for Invasive Species Research.</title>
        <authorList>
            <person name="McCartney M.A."/>
            <person name="Auch B."/>
            <person name="Kono T."/>
            <person name="Mallez S."/>
            <person name="Zhang Y."/>
            <person name="Obille A."/>
            <person name="Becker A."/>
            <person name="Abrahante J.E."/>
            <person name="Garbe J."/>
            <person name="Badalamenti J.P."/>
            <person name="Herman A."/>
            <person name="Mangelson H."/>
            <person name="Liachko I."/>
            <person name="Sullivan S."/>
            <person name="Sone E.D."/>
            <person name="Koren S."/>
            <person name="Silverstein K.A.T."/>
            <person name="Beckman K.B."/>
            <person name="Gohl D.M."/>
        </authorList>
    </citation>
    <scope>NUCLEOTIDE SEQUENCE</scope>
    <source>
        <strain evidence="8">Duluth1</strain>
        <tissue evidence="8">Whole animal</tissue>
    </source>
</reference>
<dbReference type="EMBL" id="JAIWYP010000005">
    <property type="protein sequence ID" value="KAH3820304.1"/>
    <property type="molecule type" value="Genomic_DNA"/>
</dbReference>
<keyword evidence="2 6" id="KW-0732">Signal</keyword>
<keyword evidence="3" id="KW-0677">Repeat</keyword>
<dbReference type="PANTHER" id="PTHR23301">
    <property type="entry name" value="CHITIN BINDING PERITROPHIN-A"/>
    <property type="match status" value="1"/>
</dbReference>
<keyword evidence="9" id="KW-1185">Reference proteome</keyword>
<comment type="caution">
    <text evidence="8">The sequence shown here is derived from an EMBL/GenBank/DDBJ whole genome shotgun (WGS) entry which is preliminary data.</text>
</comment>
<feature type="signal peptide" evidence="6">
    <location>
        <begin position="1"/>
        <end position="23"/>
    </location>
</feature>